<accession>A0ABQ9WRF9</accession>
<evidence type="ECO:0008006" key="3">
    <source>
        <dbReference type="Google" id="ProtNLM"/>
    </source>
</evidence>
<protein>
    <recommendedName>
        <fullName evidence="3">ZP domain-containing protein</fullName>
    </recommendedName>
</protein>
<organism evidence="1 2">
    <name type="scientific">Blattamonas nauphoetae</name>
    <dbReference type="NCBI Taxonomy" id="2049346"/>
    <lineage>
        <taxon>Eukaryota</taxon>
        <taxon>Metamonada</taxon>
        <taxon>Preaxostyla</taxon>
        <taxon>Oxymonadida</taxon>
        <taxon>Blattamonas</taxon>
    </lineage>
</organism>
<comment type="caution">
    <text evidence="1">The sequence shown here is derived from an EMBL/GenBank/DDBJ whole genome shotgun (WGS) entry which is preliminary data.</text>
</comment>
<reference evidence="1 2" key="1">
    <citation type="journal article" date="2022" name="bioRxiv">
        <title>Genomics of Preaxostyla Flagellates Illuminates Evolutionary Transitions and the Path Towards Mitochondrial Loss.</title>
        <authorList>
            <person name="Novak L.V.F."/>
            <person name="Treitli S.C."/>
            <person name="Pyrih J."/>
            <person name="Halakuc P."/>
            <person name="Pipaliya S.V."/>
            <person name="Vacek V."/>
            <person name="Brzon O."/>
            <person name="Soukal P."/>
            <person name="Eme L."/>
            <person name="Dacks J.B."/>
            <person name="Karnkowska A."/>
            <person name="Elias M."/>
            <person name="Hampl V."/>
        </authorList>
    </citation>
    <scope>NUCLEOTIDE SEQUENCE [LARGE SCALE GENOMIC DNA]</scope>
    <source>
        <strain evidence="1">NAU3</strain>
        <tissue evidence="1">Gut</tissue>
    </source>
</reference>
<dbReference type="Proteomes" id="UP001281761">
    <property type="component" value="Unassembled WGS sequence"/>
</dbReference>
<gene>
    <name evidence="1" type="ORF">BLNAU_23428</name>
</gene>
<name>A0ABQ9WRF9_9EUKA</name>
<evidence type="ECO:0000313" key="2">
    <source>
        <dbReference type="Proteomes" id="UP001281761"/>
    </source>
</evidence>
<dbReference type="EMBL" id="JARBJD010000478">
    <property type="protein sequence ID" value="KAK2941664.1"/>
    <property type="molecule type" value="Genomic_DNA"/>
</dbReference>
<sequence>MLTDIHYRTVIARPTFGSPLSSSCRFNSASRHALGCRQPDQDTQKEVGQHPLTARVDTSSQIRVNCTMETLVVTNEALTRAKLITGCKDDTTDNGRFSCGYRRSAYVPLEYGIPKCLTVQCQLYVDETKTDTAGCGSRSTP</sequence>
<evidence type="ECO:0000313" key="1">
    <source>
        <dbReference type="EMBL" id="KAK2941664.1"/>
    </source>
</evidence>
<proteinExistence type="predicted"/>
<keyword evidence="2" id="KW-1185">Reference proteome</keyword>